<feature type="transmembrane region" description="Helical" evidence="1">
    <location>
        <begin position="12"/>
        <end position="33"/>
    </location>
</feature>
<name>A0A3A9ZY30_9ACTN</name>
<organism evidence="2 3">
    <name type="scientific">Micromonospora costi</name>
    <dbReference type="NCBI Taxonomy" id="1530042"/>
    <lineage>
        <taxon>Bacteria</taxon>
        <taxon>Bacillati</taxon>
        <taxon>Actinomycetota</taxon>
        <taxon>Actinomycetes</taxon>
        <taxon>Micromonosporales</taxon>
        <taxon>Micromonosporaceae</taxon>
        <taxon>Micromonospora</taxon>
    </lineage>
</organism>
<dbReference type="Pfam" id="PF19545">
    <property type="entry name" value="DUF6069"/>
    <property type="match status" value="1"/>
</dbReference>
<keyword evidence="1" id="KW-0472">Membrane</keyword>
<keyword evidence="1" id="KW-1133">Transmembrane helix</keyword>
<dbReference type="Proteomes" id="UP000279968">
    <property type="component" value="Unassembled WGS sequence"/>
</dbReference>
<dbReference type="InterPro" id="IPR045713">
    <property type="entry name" value="DUF6069"/>
</dbReference>
<accession>A0A3A9ZY30</accession>
<dbReference type="EMBL" id="RBAN01000004">
    <property type="protein sequence ID" value="RKN53070.1"/>
    <property type="molecule type" value="Genomic_DNA"/>
</dbReference>
<dbReference type="AlphaFoldDB" id="A0A3A9ZY30"/>
<dbReference type="RefSeq" id="WP_120782013.1">
    <property type="nucleotide sequence ID" value="NZ_JBHLUP010000002.1"/>
</dbReference>
<evidence type="ECO:0000256" key="1">
    <source>
        <dbReference type="SAM" id="Phobius"/>
    </source>
</evidence>
<feature type="transmembrane region" description="Helical" evidence="1">
    <location>
        <begin position="111"/>
        <end position="131"/>
    </location>
</feature>
<comment type="caution">
    <text evidence="2">The sequence shown here is derived from an EMBL/GenBank/DDBJ whole genome shotgun (WGS) entry which is preliminary data.</text>
</comment>
<gene>
    <name evidence="2" type="ORF">D7193_25125</name>
</gene>
<protein>
    <submittedName>
        <fullName evidence="2">Uncharacterized protein</fullName>
    </submittedName>
</protein>
<reference evidence="2 3" key="1">
    <citation type="journal article" date="2015" name="Int. J. Syst. Evol. Microbiol.">
        <title>Micromonospora costi sp. nov., isolated from a leaf of Costus speciosus.</title>
        <authorList>
            <person name="Thawai C."/>
        </authorList>
    </citation>
    <scope>NUCLEOTIDE SEQUENCE [LARGE SCALE GENOMIC DNA]</scope>
    <source>
        <strain evidence="2 3">CS1-12</strain>
    </source>
</reference>
<sequence length="135" mass="13965">MSSTSVSPTTPLRAGALTVGGTVLATALLWTIAQVLGVELRVDPRNGQAPSAISLPFTVTVTLVVSLLGWGARALLDRLTRRAATIWTGLAVLVLLASFLPLLAVEATGPAKAILALMHVAVAAALIPFFGRRKS</sequence>
<keyword evidence="1" id="KW-0812">Transmembrane</keyword>
<keyword evidence="3" id="KW-1185">Reference proteome</keyword>
<dbReference type="OrthoDB" id="4559034at2"/>
<feature type="transmembrane region" description="Helical" evidence="1">
    <location>
        <begin position="53"/>
        <end position="72"/>
    </location>
</feature>
<feature type="transmembrane region" description="Helical" evidence="1">
    <location>
        <begin position="84"/>
        <end position="105"/>
    </location>
</feature>
<evidence type="ECO:0000313" key="3">
    <source>
        <dbReference type="Proteomes" id="UP000279968"/>
    </source>
</evidence>
<evidence type="ECO:0000313" key="2">
    <source>
        <dbReference type="EMBL" id="RKN53070.1"/>
    </source>
</evidence>
<proteinExistence type="predicted"/>